<protein>
    <submittedName>
        <fullName evidence="3">DUF1016 domain-containing protein</fullName>
    </submittedName>
</protein>
<organism evidence="3 4">
    <name type="scientific">Tectimicrobiota bacterium</name>
    <dbReference type="NCBI Taxonomy" id="2528274"/>
    <lineage>
        <taxon>Bacteria</taxon>
        <taxon>Pseudomonadati</taxon>
        <taxon>Nitrospinota/Tectimicrobiota group</taxon>
        <taxon>Candidatus Tectimicrobiota</taxon>
    </lineage>
</organism>
<dbReference type="InterPro" id="IPR009362">
    <property type="entry name" value="YhcG_C"/>
</dbReference>
<dbReference type="GO" id="GO:0003676">
    <property type="term" value="F:nucleic acid binding"/>
    <property type="evidence" value="ECO:0007669"/>
    <property type="project" value="InterPro"/>
</dbReference>
<accession>A0A932CQ54</accession>
<dbReference type="Pfam" id="PF17761">
    <property type="entry name" value="DUF1016_N"/>
    <property type="match status" value="1"/>
</dbReference>
<dbReference type="AlphaFoldDB" id="A0A932CQ54"/>
<evidence type="ECO:0000259" key="2">
    <source>
        <dbReference type="Pfam" id="PF17761"/>
    </source>
</evidence>
<name>A0A932CQ54_UNCTE</name>
<dbReference type="PANTHER" id="PTHR30547:SF0">
    <property type="entry name" value="BLR8175 PROTEIN"/>
    <property type="match status" value="1"/>
</dbReference>
<evidence type="ECO:0000313" key="4">
    <source>
        <dbReference type="Proteomes" id="UP000769766"/>
    </source>
</evidence>
<gene>
    <name evidence="3" type="ORF">HYY20_11625</name>
</gene>
<dbReference type="InterPro" id="IPR041527">
    <property type="entry name" value="YhcG_N"/>
</dbReference>
<evidence type="ECO:0000313" key="3">
    <source>
        <dbReference type="EMBL" id="MBI2877520.1"/>
    </source>
</evidence>
<proteinExistence type="predicted"/>
<feature type="domain" description="YhcG PDDEXK nuclease" evidence="1">
    <location>
        <begin position="200"/>
        <end position="353"/>
    </location>
</feature>
<dbReference type="Proteomes" id="UP000769766">
    <property type="component" value="Unassembled WGS sequence"/>
</dbReference>
<dbReference type="EMBL" id="JACPRF010000355">
    <property type="protein sequence ID" value="MBI2877520.1"/>
    <property type="molecule type" value="Genomic_DNA"/>
</dbReference>
<sequence length="374" mass="43212">MRARSHTDLLLAPDYKQFIEDLKARVTSARISAVQAVNRDLILLYWDIGHEIVEKQLKLGWGKSVIDRVSADLQLAFPSSSGFSPRNLRDMKRLYLAYSDEAIWRQLVAKIENQETVEFKEFLRQLVAEIPWGHNLLILNKLTDPTARLYYLRATAQFGWSRNVLLNQIKAKAYERAVTEKKTHNFPLALPEYLAEQAEEAMKSSYNLEFLGIYREVKERELEGRLIERLRDFLLELGYGFCFVSRQHRLALGEKEYFIDLLFYHRFLKALVAFELKAGPFEPEYAGKMDFYLNLLNDRERGPGDNPSIGIILCAEKDEVEVEYALKTKQNPIGVAEYQLQSKLPAELKGKLPTAKQLADVVRTVLPAKREKLP</sequence>
<dbReference type="InterPro" id="IPR011856">
    <property type="entry name" value="tRNA_endonuc-like_dom_sf"/>
</dbReference>
<evidence type="ECO:0000259" key="1">
    <source>
        <dbReference type="Pfam" id="PF06250"/>
    </source>
</evidence>
<comment type="caution">
    <text evidence="3">The sequence shown here is derived from an EMBL/GenBank/DDBJ whole genome shotgun (WGS) entry which is preliminary data.</text>
</comment>
<dbReference type="InterPro" id="IPR053148">
    <property type="entry name" value="PD-DEXK-like_domain"/>
</dbReference>
<feature type="domain" description="YhcG N-terminal" evidence="2">
    <location>
        <begin position="22"/>
        <end position="176"/>
    </location>
</feature>
<dbReference type="Gene3D" id="3.40.1350.10">
    <property type="match status" value="1"/>
</dbReference>
<dbReference type="PANTHER" id="PTHR30547">
    <property type="entry name" value="UNCHARACTERIZED PROTEIN YHCG-RELATED"/>
    <property type="match status" value="1"/>
</dbReference>
<reference evidence="3" key="1">
    <citation type="submission" date="2020-07" db="EMBL/GenBank/DDBJ databases">
        <title>Huge and variable diversity of episymbiotic CPR bacteria and DPANN archaea in groundwater ecosystems.</title>
        <authorList>
            <person name="He C.Y."/>
            <person name="Keren R."/>
            <person name="Whittaker M."/>
            <person name="Farag I.F."/>
            <person name="Doudna J."/>
            <person name="Cate J.H.D."/>
            <person name="Banfield J.F."/>
        </authorList>
    </citation>
    <scope>NUCLEOTIDE SEQUENCE</scope>
    <source>
        <strain evidence="3">NC_groundwater_672_Ag_B-0.1um_62_36</strain>
    </source>
</reference>
<dbReference type="Pfam" id="PF06250">
    <property type="entry name" value="YhcG_C"/>
    <property type="match status" value="1"/>
</dbReference>